<reference evidence="3 4" key="1">
    <citation type="submission" date="2024-03" db="EMBL/GenBank/DDBJ databases">
        <title>Community enrichment and isolation of bacterial strains for fucoidan degradation.</title>
        <authorList>
            <person name="Sichert A."/>
        </authorList>
    </citation>
    <scope>NUCLEOTIDE SEQUENCE [LARGE SCALE GENOMIC DNA]</scope>
    <source>
        <strain evidence="3 4">AS12</strain>
    </source>
</reference>
<dbReference type="InterPro" id="IPR003495">
    <property type="entry name" value="CobW/HypB/UreG_nucleotide-bd"/>
</dbReference>
<evidence type="ECO:0000256" key="1">
    <source>
        <dbReference type="SAM" id="MobiDB-lite"/>
    </source>
</evidence>
<name>A0ABU9T2B1_9ALTE</name>
<dbReference type="EMBL" id="JBBMQS010000022">
    <property type="protein sequence ID" value="MEM5499889.1"/>
    <property type="molecule type" value="Genomic_DNA"/>
</dbReference>
<dbReference type="PANTHER" id="PTHR13748:SF46">
    <property type="entry name" value="ZINC CHAPERONE YEIR"/>
    <property type="match status" value="1"/>
</dbReference>
<dbReference type="RefSeq" id="WP_342882861.1">
    <property type="nucleotide sequence ID" value="NZ_JBBMQS010000022.1"/>
</dbReference>
<feature type="domain" description="CobW/HypB/UreG nucleotide-binding" evidence="2">
    <location>
        <begin position="11"/>
        <end position="181"/>
    </location>
</feature>
<dbReference type="Gene3D" id="3.40.50.300">
    <property type="entry name" value="P-loop containing nucleotide triphosphate hydrolases"/>
    <property type="match status" value="1"/>
</dbReference>
<organism evidence="3 4">
    <name type="scientific">Paraglaciecola mesophila</name>
    <dbReference type="NCBI Taxonomy" id="197222"/>
    <lineage>
        <taxon>Bacteria</taxon>
        <taxon>Pseudomonadati</taxon>
        <taxon>Pseudomonadota</taxon>
        <taxon>Gammaproteobacteria</taxon>
        <taxon>Alteromonadales</taxon>
        <taxon>Alteromonadaceae</taxon>
        <taxon>Paraglaciecola</taxon>
    </lineage>
</organism>
<comment type="caution">
    <text evidence="3">The sequence shown here is derived from an EMBL/GenBank/DDBJ whole genome shotgun (WGS) entry which is preliminary data.</text>
</comment>
<gene>
    <name evidence="3" type="ORF">WNY77_20975</name>
</gene>
<dbReference type="InterPro" id="IPR027417">
    <property type="entry name" value="P-loop_NTPase"/>
</dbReference>
<keyword evidence="4" id="KW-1185">Reference proteome</keyword>
<sequence length="348" mass="38360">MLLPAPTSAIPTNIITGFLGTGKTSLIKQLLTLKPKDERWAILVNEFGEVGIDGAFFKGRPEDNIYIREVPGGCMCCTSGLPMQIALNQLISYAKPHRLLIEPTGVGHPKEVLAALQQPHYQDVLDIQATLTLVDARAIAQTRYRENLIYQEQLSIADRIIATKTDLYEGDEVDHLKNYLAEQGLANTPFSMLDSPLADLSILAGTSDSVLDEDQALSDKPEHKHAHEHKHDHDKSGSLVDDLQHALQQTGRVTIENAAQGFSSQGWIFNGNKIFDFTQAMNLLSVIEVDRLKAVLITEKGIFGFDKVDDVLSCIELDESPDSRLEIIDADASRISTAVNELESTLFT</sequence>
<protein>
    <submittedName>
        <fullName evidence="3">GTP-binding protein</fullName>
    </submittedName>
</protein>
<dbReference type="Pfam" id="PF02492">
    <property type="entry name" value="cobW"/>
    <property type="match status" value="1"/>
</dbReference>
<accession>A0ABU9T2B1</accession>
<dbReference type="InterPro" id="IPR051316">
    <property type="entry name" value="Zinc-reg_GTPase_activator"/>
</dbReference>
<evidence type="ECO:0000313" key="4">
    <source>
        <dbReference type="Proteomes" id="UP001461163"/>
    </source>
</evidence>
<dbReference type="SUPFAM" id="SSF52540">
    <property type="entry name" value="P-loop containing nucleoside triphosphate hydrolases"/>
    <property type="match status" value="1"/>
</dbReference>
<dbReference type="Proteomes" id="UP001461163">
    <property type="component" value="Unassembled WGS sequence"/>
</dbReference>
<dbReference type="PANTHER" id="PTHR13748">
    <property type="entry name" value="COBW-RELATED"/>
    <property type="match status" value="1"/>
</dbReference>
<evidence type="ECO:0000313" key="3">
    <source>
        <dbReference type="EMBL" id="MEM5499889.1"/>
    </source>
</evidence>
<feature type="region of interest" description="Disordered" evidence="1">
    <location>
        <begin position="213"/>
        <end position="237"/>
    </location>
</feature>
<dbReference type="CDD" id="cd03112">
    <property type="entry name" value="CobW-like"/>
    <property type="match status" value="1"/>
</dbReference>
<evidence type="ECO:0000259" key="2">
    <source>
        <dbReference type="Pfam" id="PF02492"/>
    </source>
</evidence>
<proteinExistence type="predicted"/>